<comment type="caution">
    <text evidence="1">The sequence shown here is derived from an EMBL/GenBank/DDBJ whole genome shotgun (WGS) entry which is preliminary data.</text>
</comment>
<keyword evidence="2" id="KW-1185">Reference proteome</keyword>
<evidence type="ECO:0000313" key="1">
    <source>
        <dbReference type="EMBL" id="GCE29808.1"/>
    </source>
</evidence>
<dbReference type="OrthoDB" id="4308386at2"/>
<gene>
    <name evidence="1" type="ORF">KDA_52920</name>
</gene>
<dbReference type="Proteomes" id="UP000287171">
    <property type="component" value="Unassembled WGS sequence"/>
</dbReference>
<evidence type="ECO:0000313" key="2">
    <source>
        <dbReference type="Proteomes" id="UP000287171"/>
    </source>
</evidence>
<proteinExistence type="predicted"/>
<dbReference type="EMBL" id="BIFT01000002">
    <property type="protein sequence ID" value="GCE29808.1"/>
    <property type="molecule type" value="Genomic_DNA"/>
</dbReference>
<dbReference type="AlphaFoldDB" id="A0A402BEI7"/>
<sequence>MLHPESLHWYHIRISNIGLNFELHTLLADALIGDPKRGWLAGTRPDPRVVAAAKDGPFPLRDDHDYQNFPHAEGSFNLWNWRGLQPDGRLPSGFEKREQWIGNEGQPAEIEPFEGTRIILLGPLHYAQSWNAGRYFPQLKGELEVLEKLSEQQARQWLSGIATVVADE</sequence>
<accession>A0A402BEI7</accession>
<reference evidence="2" key="1">
    <citation type="submission" date="2018-12" db="EMBL/GenBank/DDBJ databases">
        <title>Tengunoibacter tsumagoiensis gen. nov., sp. nov., Dictyobacter kobayashii sp. nov., D. alpinus sp. nov., and D. joshuensis sp. nov. and description of Dictyobacteraceae fam. nov. within the order Ktedonobacterales isolated from Tengu-no-mugimeshi.</title>
        <authorList>
            <person name="Wang C.M."/>
            <person name="Zheng Y."/>
            <person name="Sakai Y."/>
            <person name="Toyoda A."/>
            <person name="Minakuchi Y."/>
            <person name="Abe K."/>
            <person name="Yokota A."/>
            <person name="Yabe S."/>
        </authorList>
    </citation>
    <scope>NUCLEOTIDE SEQUENCE [LARGE SCALE GENOMIC DNA]</scope>
    <source>
        <strain evidence="2">Uno16</strain>
    </source>
</reference>
<name>A0A402BEI7_9CHLR</name>
<dbReference type="RefSeq" id="WP_126630004.1">
    <property type="nucleotide sequence ID" value="NZ_BIFT01000002.1"/>
</dbReference>
<organism evidence="1 2">
    <name type="scientific">Dictyobacter alpinus</name>
    <dbReference type="NCBI Taxonomy" id="2014873"/>
    <lineage>
        <taxon>Bacteria</taxon>
        <taxon>Bacillati</taxon>
        <taxon>Chloroflexota</taxon>
        <taxon>Ktedonobacteria</taxon>
        <taxon>Ktedonobacterales</taxon>
        <taxon>Dictyobacteraceae</taxon>
        <taxon>Dictyobacter</taxon>
    </lineage>
</organism>
<protein>
    <submittedName>
        <fullName evidence="1">Uncharacterized protein</fullName>
    </submittedName>
</protein>